<evidence type="ECO:0000259" key="13">
    <source>
        <dbReference type="Pfam" id="PF13796"/>
    </source>
</evidence>
<dbReference type="Pfam" id="PF07730">
    <property type="entry name" value="HisKA_3"/>
    <property type="match status" value="1"/>
</dbReference>
<gene>
    <name evidence="14" type="ORF">NGF19_20855</name>
</gene>
<accession>A0ABT0ZI17</accession>
<dbReference type="InterPro" id="IPR025828">
    <property type="entry name" value="Put_sensor_dom"/>
</dbReference>
<feature type="transmembrane region" description="Helical" evidence="10">
    <location>
        <begin position="237"/>
        <end position="261"/>
    </location>
</feature>
<evidence type="ECO:0000313" key="14">
    <source>
        <dbReference type="EMBL" id="MCN9243205.1"/>
    </source>
</evidence>
<evidence type="ECO:0000259" key="12">
    <source>
        <dbReference type="Pfam" id="PF07730"/>
    </source>
</evidence>
<feature type="domain" description="Putative sensor" evidence="13">
    <location>
        <begin position="137"/>
        <end position="312"/>
    </location>
</feature>
<keyword evidence="8" id="KW-0902">Two-component regulatory system</keyword>
<dbReference type="Proteomes" id="UP001523219">
    <property type="component" value="Unassembled WGS sequence"/>
</dbReference>
<keyword evidence="5" id="KW-0547">Nucleotide-binding</keyword>
<dbReference type="PANTHER" id="PTHR24421:SF10">
    <property type="entry name" value="NITRATE_NITRITE SENSOR PROTEIN NARQ"/>
    <property type="match status" value="1"/>
</dbReference>
<feature type="domain" description="Signal transduction histidine kinase subgroup 3 dimerisation and phosphoacceptor" evidence="12">
    <location>
        <begin position="343"/>
        <end position="408"/>
    </location>
</feature>
<keyword evidence="7" id="KW-0067">ATP-binding</keyword>
<feature type="domain" description="Histidine kinase/HSP90-like ATPase" evidence="11">
    <location>
        <begin position="445"/>
        <end position="533"/>
    </location>
</feature>
<dbReference type="Pfam" id="PF02518">
    <property type="entry name" value="HATPase_c"/>
    <property type="match status" value="1"/>
</dbReference>
<evidence type="ECO:0000256" key="2">
    <source>
        <dbReference type="ARBA" id="ARBA00012438"/>
    </source>
</evidence>
<dbReference type="InterPro" id="IPR011712">
    <property type="entry name" value="Sig_transdc_His_kin_sub3_dim/P"/>
</dbReference>
<feature type="transmembrane region" description="Helical" evidence="10">
    <location>
        <begin position="91"/>
        <end position="113"/>
    </location>
</feature>
<dbReference type="Gene3D" id="1.20.5.1930">
    <property type="match status" value="1"/>
</dbReference>
<evidence type="ECO:0000313" key="15">
    <source>
        <dbReference type="Proteomes" id="UP001523219"/>
    </source>
</evidence>
<keyword evidence="6 14" id="KW-0418">Kinase</keyword>
<dbReference type="RefSeq" id="WP_252426571.1">
    <property type="nucleotide sequence ID" value="NZ_JAMWMR010000019.1"/>
</dbReference>
<sequence length="543" mass="56925">MSGSAISPGGGRRRRARYQPPAPWRAADGEPVPSRVGSGVLAAVRLFAIWGVSLVGAAALLAAPGLLLVAVNQPWHPPTVAEAGGGGEDRYHLWLLVVLTLIPCAVLGARRLVRSGVGQEGKAALGAGEAVLLVPPVLALAALAVHHGPLPGGNHGVVWLSLPLFACGVLGMRGVAGVHRRVASSWSRTPITVPYRAAPAPATGTRPWWGRWWPWTRWVLTDPATWRDLLWTSFTGGVGATLAALVATPVCAVTRLFGAFLGPGPVGRKPAEAHVFLAAVTVTATLLMMLPIVLWAAPRLMLGYSRSARCLLGPSRQEELAQRVDHLAQTRSDTLDAGAAEMRRIERDLHDGAQARLVAMGMALDTAQHLVVSNPEAARSLLVEVKASSVKALAELRDLVRGIHPPVLADRGLADGVHALALDLPHRVYFSGELAGRAPAPVESAAYFAVSELLANVTKHAEARQIWIEIGHDSDLEAGTLRITITDDGRGGADPADGTGLLGVERRLAAFDGVLAISSPPGGPTIVNMEIPCALSSPKTSSS</sequence>
<keyword evidence="3" id="KW-0597">Phosphoprotein</keyword>
<keyword evidence="15" id="KW-1185">Reference proteome</keyword>
<keyword evidence="4" id="KW-0808">Transferase</keyword>
<evidence type="ECO:0000256" key="7">
    <source>
        <dbReference type="ARBA" id="ARBA00022840"/>
    </source>
</evidence>
<evidence type="ECO:0000256" key="3">
    <source>
        <dbReference type="ARBA" id="ARBA00022553"/>
    </source>
</evidence>
<evidence type="ECO:0000256" key="1">
    <source>
        <dbReference type="ARBA" id="ARBA00000085"/>
    </source>
</evidence>
<dbReference type="EMBL" id="JAMWMR010000019">
    <property type="protein sequence ID" value="MCN9243205.1"/>
    <property type="molecule type" value="Genomic_DNA"/>
</dbReference>
<dbReference type="EC" id="2.7.13.3" evidence="2"/>
<keyword evidence="10" id="KW-0812">Transmembrane</keyword>
<evidence type="ECO:0000256" key="9">
    <source>
        <dbReference type="SAM" id="MobiDB-lite"/>
    </source>
</evidence>
<feature type="transmembrane region" description="Helical" evidence="10">
    <location>
        <begin position="47"/>
        <end position="71"/>
    </location>
</feature>
<feature type="transmembrane region" description="Helical" evidence="10">
    <location>
        <begin position="273"/>
        <end position="297"/>
    </location>
</feature>
<proteinExistence type="predicted"/>
<dbReference type="GO" id="GO:0016301">
    <property type="term" value="F:kinase activity"/>
    <property type="evidence" value="ECO:0007669"/>
    <property type="project" value="UniProtKB-KW"/>
</dbReference>
<dbReference type="InterPro" id="IPR003594">
    <property type="entry name" value="HATPase_dom"/>
</dbReference>
<evidence type="ECO:0000256" key="5">
    <source>
        <dbReference type="ARBA" id="ARBA00022741"/>
    </source>
</evidence>
<feature type="transmembrane region" description="Helical" evidence="10">
    <location>
        <begin position="125"/>
        <end position="145"/>
    </location>
</feature>
<dbReference type="Gene3D" id="3.30.565.10">
    <property type="entry name" value="Histidine kinase-like ATPase, C-terminal domain"/>
    <property type="match status" value="1"/>
</dbReference>
<dbReference type="PANTHER" id="PTHR24421">
    <property type="entry name" value="NITRATE/NITRITE SENSOR PROTEIN NARX-RELATED"/>
    <property type="match status" value="1"/>
</dbReference>
<dbReference type="Pfam" id="PF13796">
    <property type="entry name" value="Sensor"/>
    <property type="match status" value="1"/>
</dbReference>
<dbReference type="CDD" id="cd16917">
    <property type="entry name" value="HATPase_UhpB-NarQ-NarX-like"/>
    <property type="match status" value="1"/>
</dbReference>
<dbReference type="InterPro" id="IPR050482">
    <property type="entry name" value="Sensor_HK_TwoCompSys"/>
</dbReference>
<comment type="catalytic activity">
    <reaction evidence="1">
        <text>ATP + protein L-histidine = ADP + protein N-phospho-L-histidine.</text>
        <dbReference type="EC" id="2.7.13.3"/>
    </reaction>
</comment>
<organism evidence="14 15">
    <name type="scientific">Streptomyces macrolidinus</name>
    <dbReference type="NCBI Taxonomy" id="2952607"/>
    <lineage>
        <taxon>Bacteria</taxon>
        <taxon>Bacillati</taxon>
        <taxon>Actinomycetota</taxon>
        <taxon>Actinomycetes</taxon>
        <taxon>Kitasatosporales</taxon>
        <taxon>Streptomycetaceae</taxon>
        <taxon>Streptomyces</taxon>
    </lineage>
</organism>
<evidence type="ECO:0000256" key="6">
    <source>
        <dbReference type="ARBA" id="ARBA00022777"/>
    </source>
</evidence>
<feature type="region of interest" description="Disordered" evidence="9">
    <location>
        <begin position="1"/>
        <end position="30"/>
    </location>
</feature>
<keyword evidence="10" id="KW-0472">Membrane</keyword>
<protein>
    <recommendedName>
        <fullName evidence="2">histidine kinase</fullName>
        <ecNumber evidence="2">2.7.13.3</ecNumber>
    </recommendedName>
</protein>
<reference evidence="14 15" key="1">
    <citation type="submission" date="2022-05" db="EMBL/GenBank/DDBJ databases">
        <title>Streptomyces sp. nov. RY43-2 isolated from soil of a peat swamp forest.</title>
        <authorList>
            <person name="Kanchanasin P."/>
            <person name="Tanasupawat S."/>
            <person name="Phongsopitanun W."/>
        </authorList>
    </citation>
    <scope>NUCLEOTIDE SEQUENCE [LARGE SCALE GENOMIC DNA]</scope>
    <source>
        <strain evidence="14 15">RY43-2</strain>
    </source>
</reference>
<evidence type="ECO:0000256" key="4">
    <source>
        <dbReference type="ARBA" id="ARBA00022679"/>
    </source>
</evidence>
<name>A0ABT0ZI17_9ACTN</name>
<evidence type="ECO:0000259" key="11">
    <source>
        <dbReference type="Pfam" id="PF02518"/>
    </source>
</evidence>
<keyword evidence="10" id="KW-1133">Transmembrane helix</keyword>
<feature type="transmembrane region" description="Helical" evidence="10">
    <location>
        <begin position="157"/>
        <end position="178"/>
    </location>
</feature>
<comment type="caution">
    <text evidence="14">The sequence shown here is derived from an EMBL/GenBank/DDBJ whole genome shotgun (WGS) entry which is preliminary data.</text>
</comment>
<dbReference type="InterPro" id="IPR036890">
    <property type="entry name" value="HATPase_C_sf"/>
</dbReference>
<evidence type="ECO:0000256" key="8">
    <source>
        <dbReference type="ARBA" id="ARBA00023012"/>
    </source>
</evidence>
<evidence type="ECO:0000256" key="10">
    <source>
        <dbReference type="SAM" id="Phobius"/>
    </source>
</evidence>
<dbReference type="SUPFAM" id="SSF55874">
    <property type="entry name" value="ATPase domain of HSP90 chaperone/DNA topoisomerase II/histidine kinase"/>
    <property type="match status" value="1"/>
</dbReference>